<reference evidence="1" key="1">
    <citation type="submission" date="2014-11" db="EMBL/GenBank/DDBJ databases">
        <authorList>
            <person name="Amaro Gonzalez C."/>
        </authorList>
    </citation>
    <scope>NUCLEOTIDE SEQUENCE</scope>
</reference>
<accession>A0A0E9QH70</accession>
<dbReference type="AlphaFoldDB" id="A0A0E9QH70"/>
<name>A0A0E9QH70_ANGAN</name>
<sequence>MSISKNTETFFSQSCFCRLYIICWPVTNHA</sequence>
<protein>
    <submittedName>
        <fullName evidence="1">Uncharacterized protein</fullName>
    </submittedName>
</protein>
<reference evidence="1" key="2">
    <citation type="journal article" date="2015" name="Fish Shellfish Immunol.">
        <title>Early steps in the European eel (Anguilla anguilla)-Vibrio vulnificus interaction in the gills: Role of the RtxA13 toxin.</title>
        <authorList>
            <person name="Callol A."/>
            <person name="Pajuelo D."/>
            <person name="Ebbesson L."/>
            <person name="Teles M."/>
            <person name="MacKenzie S."/>
            <person name="Amaro C."/>
        </authorList>
    </citation>
    <scope>NUCLEOTIDE SEQUENCE</scope>
</reference>
<organism evidence="1">
    <name type="scientific">Anguilla anguilla</name>
    <name type="common">European freshwater eel</name>
    <name type="synonym">Muraena anguilla</name>
    <dbReference type="NCBI Taxonomy" id="7936"/>
    <lineage>
        <taxon>Eukaryota</taxon>
        <taxon>Metazoa</taxon>
        <taxon>Chordata</taxon>
        <taxon>Craniata</taxon>
        <taxon>Vertebrata</taxon>
        <taxon>Euteleostomi</taxon>
        <taxon>Actinopterygii</taxon>
        <taxon>Neopterygii</taxon>
        <taxon>Teleostei</taxon>
        <taxon>Anguilliformes</taxon>
        <taxon>Anguillidae</taxon>
        <taxon>Anguilla</taxon>
    </lineage>
</organism>
<dbReference type="EMBL" id="GBXM01092882">
    <property type="protein sequence ID" value="JAH15695.1"/>
    <property type="molecule type" value="Transcribed_RNA"/>
</dbReference>
<evidence type="ECO:0000313" key="1">
    <source>
        <dbReference type="EMBL" id="JAH15695.1"/>
    </source>
</evidence>
<proteinExistence type="predicted"/>